<sequence>MGERTCYGAEPSPGPIPRKCQEQEDSILLLLVSLIFLIVWINVVTMLWRHLKRFLRALFNNIFPKDKQASCVGSHRMRRRCSVDPKNLRSRVSARFRHRPSFLLGHPNHLDSRIRYTKDEKASKCRWTPPQCGRAGASTEAPRRLRKKRVVGAGEAPPVTALKSQANFYSGPSPQPTPLSTPPTSETCSRGHAHEHTSARAQAFSLVHPTGNTPAKAQNFSSTHPSEHAPPQAQTCSTFHSPEHTTPQAQNPSPALTPEHSPAQVHGPEHTSAHTPAQAQAQAPSHASAQSLGHTSVCTLTHAHLTYTHANTLVLPPTSAPVPPPTSAPATTPALAPTPAPVPISATASVPALVMALTTTPVPSTTPTPILDSTPSTLSAFSQGLSSGRVVYDDRRVKQNLFHVCPPQNSGYSRKDLGTLSRPQEGHGLVSSGTAEQTLKQCSGDSAKPSTASILGYLELGNMEWKISNDAKDNFVQSKTFPYCSFLPCRSEKRNTDPQTPVYPKSLYSKDAVPSQPCFHSPNSAQSSPCTMPPPCTLYLPLVSPRSWVLHQHSNHQKPSTLIQPPTFPPTSKSSQSVLSSQGPIPPQLSTTSQTPSQAQPPELYETLGLNQGSVLPRTPGPSKVCRVSRNPGLTTNPGAHKSPGLIQDPGLPKNTGLAQDPGLHKLPGPHKGPALTQYSGLSQRSGLHNNSCLIPNPDFHKDAGQHIPWTSIPPSQNSCSPEAQVAYNDLLTCSEVPVLIVLQSPSQRVGGQERVYHPMDTVPPACQNHRQMSTPPKTSWKPYCPGSGTRLGHVVFDARQRQFRAGRDK</sequence>
<dbReference type="GO" id="GO:0016020">
    <property type="term" value="C:membrane"/>
    <property type="evidence" value="ECO:0007669"/>
    <property type="project" value="UniProtKB-SubCell"/>
</dbReference>
<dbReference type="GO" id="GO:0007291">
    <property type="term" value="P:sperm individualization"/>
    <property type="evidence" value="ECO:0007669"/>
    <property type="project" value="TreeGrafter"/>
</dbReference>
<feature type="compositionally biased region" description="Low complexity" evidence="5">
    <location>
        <begin position="273"/>
        <end position="290"/>
    </location>
</feature>
<evidence type="ECO:0000313" key="8">
    <source>
        <dbReference type="RefSeq" id="XP_030619237.1"/>
    </source>
</evidence>
<feature type="compositionally biased region" description="Polar residues" evidence="5">
    <location>
        <begin position="588"/>
        <end position="600"/>
    </location>
</feature>
<evidence type="ECO:0000256" key="6">
    <source>
        <dbReference type="SAM" id="Phobius"/>
    </source>
</evidence>
<evidence type="ECO:0000256" key="1">
    <source>
        <dbReference type="ARBA" id="ARBA00004167"/>
    </source>
</evidence>
<accession>A0A7F8KH47</accession>
<keyword evidence="2 6" id="KW-0812">Transmembrane</keyword>
<feature type="compositionally biased region" description="Polar residues" evidence="5">
    <location>
        <begin position="210"/>
        <end position="224"/>
    </location>
</feature>
<protein>
    <submittedName>
        <fullName evidence="8">Uncharacterized protein SPEM3-like</fullName>
    </submittedName>
</protein>
<organism evidence="7 8">
    <name type="scientific">Delphinapterus leucas</name>
    <name type="common">Beluga whale</name>
    <dbReference type="NCBI Taxonomy" id="9749"/>
    <lineage>
        <taxon>Eukaryota</taxon>
        <taxon>Metazoa</taxon>
        <taxon>Chordata</taxon>
        <taxon>Craniata</taxon>
        <taxon>Vertebrata</taxon>
        <taxon>Euteleostomi</taxon>
        <taxon>Mammalia</taxon>
        <taxon>Eutheria</taxon>
        <taxon>Laurasiatheria</taxon>
        <taxon>Artiodactyla</taxon>
        <taxon>Whippomorpha</taxon>
        <taxon>Cetacea</taxon>
        <taxon>Odontoceti</taxon>
        <taxon>Monodontidae</taxon>
        <taxon>Delphinapterus</taxon>
    </lineage>
</organism>
<name>A0A7F8KH47_DELLE</name>
<dbReference type="RefSeq" id="XP_030619237.1">
    <property type="nucleotide sequence ID" value="XM_030763377.1"/>
</dbReference>
<keyword evidence="4 6" id="KW-0472">Membrane</keyword>
<dbReference type="GO" id="GO:0030317">
    <property type="term" value="P:flagellated sperm motility"/>
    <property type="evidence" value="ECO:0007669"/>
    <property type="project" value="TreeGrafter"/>
</dbReference>
<dbReference type="InParanoid" id="A0A7F8KH47"/>
<feature type="compositionally biased region" description="Polar residues" evidence="5">
    <location>
        <begin position="232"/>
        <end position="254"/>
    </location>
</feature>
<dbReference type="PANTHER" id="PTHR34834:SF3">
    <property type="entry name" value="SPEM FAMILY MEMBER 3"/>
    <property type="match status" value="1"/>
</dbReference>
<proteinExistence type="predicted"/>
<dbReference type="Proteomes" id="UP000248483">
    <property type="component" value="Unplaced"/>
</dbReference>
<evidence type="ECO:0000256" key="2">
    <source>
        <dbReference type="ARBA" id="ARBA00022692"/>
    </source>
</evidence>
<dbReference type="KEGG" id="dle:115803607"/>
<dbReference type="AlphaFoldDB" id="A0A7F8KH47"/>
<evidence type="ECO:0000256" key="3">
    <source>
        <dbReference type="ARBA" id="ARBA00022989"/>
    </source>
</evidence>
<feature type="region of interest" description="Disordered" evidence="5">
    <location>
        <begin position="127"/>
        <end position="290"/>
    </location>
</feature>
<feature type="transmembrane region" description="Helical" evidence="6">
    <location>
        <begin position="27"/>
        <end position="48"/>
    </location>
</feature>
<gene>
    <name evidence="8" type="primary">LOC115803607</name>
</gene>
<keyword evidence="7" id="KW-1185">Reference proteome</keyword>
<feature type="region of interest" description="Disordered" evidence="5">
    <location>
        <begin position="553"/>
        <end position="651"/>
    </location>
</feature>
<evidence type="ECO:0000313" key="7">
    <source>
        <dbReference type="Proteomes" id="UP000248483"/>
    </source>
</evidence>
<evidence type="ECO:0000256" key="4">
    <source>
        <dbReference type="ARBA" id="ARBA00023136"/>
    </source>
</evidence>
<evidence type="ECO:0000256" key="5">
    <source>
        <dbReference type="SAM" id="MobiDB-lite"/>
    </source>
</evidence>
<dbReference type="PANTHER" id="PTHR34834">
    <property type="entry name" value="SPERMATID MATURATION PROTEIN 1"/>
    <property type="match status" value="1"/>
</dbReference>
<dbReference type="GO" id="GO:0005737">
    <property type="term" value="C:cytoplasm"/>
    <property type="evidence" value="ECO:0007669"/>
    <property type="project" value="TreeGrafter"/>
</dbReference>
<dbReference type="GeneID" id="115803607"/>
<keyword evidence="3 6" id="KW-1133">Transmembrane helix</keyword>
<reference evidence="8" key="1">
    <citation type="submission" date="2025-08" db="UniProtKB">
        <authorList>
            <consortium name="RefSeq"/>
        </authorList>
    </citation>
    <scope>IDENTIFICATION</scope>
    <source>
        <tissue evidence="8">Blood</tissue>
    </source>
</reference>
<comment type="subcellular location">
    <subcellularLocation>
        <location evidence="1">Membrane</location>
        <topology evidence="1">Single-pass membrane protein</topology>
    </subcellularLocation>
</comment>
<feature type="compositionally biased region" description="Low complexity" evidence="5">
    <location>
        <begin position="572"/>
        <end position="581"/>
    </location>
</feature>